<evidence type="ECO:0000256" key="1">
    <source>
        <dbReference type="ARBA" id="ARBA00005591"/>
    </source>
</evidence>
<evidence type="ECO:0000256" key="4">
    <source>
        <dbReference type="ARBA" id="ARBA00048782"/>
    </source>
</evidence>
<comment type="catalytic activity">
    <reaction evidence="4 5">
        <text>[thioredoxin]-disulfide + L-methionine + H2O = L-methionine (S)-S-oxide + [thioredoxin]-dithiol</text>
        <dbReference type="Rhea" id="RHEA:19993"/>
        <dbReference type="Rhea" id="RHEA-COMP:10698"/>
        <dbReference type="Rhea" id="RHEA-COMP:10700"/>
        <dbReference type="ChEBI" id="CHEBI:15377"/>
        <dbReference type="ChEBI" id="CHEBI:29950"/>
        <dbReference type="ChEBI" id="CHEBI:50058"/>
        <dbReference type="ChEBI" id="CHEBI:57844"/>
        <dbReference type="ChEBI" id="CHEBI:58772"/>
        <dbReference type="EC" id="1.8.4.11"/>
    </reaction>
</comment>
<gene>
    <name evidence="5 7" type="primary">msrA</name>
    <name evidence="7" type="ORF">PS435_13695</name>
</gene>
<evidence type="ECO:0000256" key="5">
    <source>
        <dbReference type="HAMAP-Rule" id="MF_01401"/>
    </source>
</evidence>
<comment type="caution">
    <text evidence="7">The sequence shown here is derived from an EMBL/GenBank/DDBJ whole genome shotgun (WGS) entry which is preliminary data.</text>
</comment>
<reference evidence="7 8" key="1">
    <citation type="submission" date="2023-02" db="EMBL/GenBank/DDBJ databases">
        <title>The predominant lactic acid bacteria and yeasts involved in the spontaneous fermentation of millet during the production of the traditional porridge Hausa koko in Ghana.</title>
        <authorList>
            <person name="Atter A."/>
            <person name="Diaz M."/>
        </authorList>
    </citation>
    <scope>NUCLEOTIDE SEQUENCE [LARGE SCALE GENOMIC DNA]</scope>
    <source>
        <strain evidence="7 8">FI11640</strain>
    </source>
</reference>
<evidence type="ECO:0000256" key="3">
    <source>
        <dbReference type="ARBA" id="ARBA00047806"/>
    </source>
</evidence>
<dbReference type="Pfam" id="PF01625">
    <property type="entry name" value="PMSR"/>
    <property type="match status" value="1"/>
</dbReference>
<evidence type="ECO:0000256" key="2">
    <source>
        <dbReference type="ARBA" id="ARBA00023002"/>
    </source>
</evidence>
<feature type="domain" description="Peptide methionine sulphoxide reductase MsrA" evidence="6">
    <location>
        <begin position="99"/>
        <end position="249"/>
    </location>
</feature>
<dbReference type="InterPro" id="IPR015046">
    <property type="entry name" value="LciA_Immunity-like"/>
</dbReference>
<dbReference type="EMBL" id="JAQSGK010000055">
    <property type="protein sequence ID" value="MEE6716905.1"/>
    <property type="molecule type" value="Genomic_DNA"/>
</dbReference>
<protein>
    <recommendedName>
        <fullName evidence="5">Peptide methionine sulfoxide reductase MsrA</fullName>
        <shortName evidence="5">Protein-methionine-S-oxide reductase</shortName>
        <ecNumber evidence="5">1.8.4.11</ecNumber>
    </recommendedName>
    <alternativeName>
        <fullName evidence="5">Peptide-methionine (S)-S-oxide reductase</fullName>
        <shortName evidence="5">Peptide Met(O) reductase</shortName>
    </alternativeName>
</protein>
<evidence type="ECO:0000259" key="6">
    <source>
        <dbReference type="Pfam" id="PF01625"/>
    </source>
</evidence>
<dbReference type="PANTHER" id="PTHR43774:SF1">
    <property type="entry name" value="PEPTIDE METHIONINE SULFOXIDE REDUCTASE MSRA 2"/>
    <property type="match status" value="1"/>
</dbReference>
<accession>A0ABU7T2T4</accession>
<organism evidence="7 8">
    <name type="scientific">Schleiferilactobacillus harbinensis</name>
    <dbReference type="NCBI Taxonomy" id="304207"/>
    <lineage>
        <taxon>Bacteria</taxon>
        <taxon>Bacillati</taxon>
        <taxon>Bacillota</taxon>
        <taxon>Bacilli</taxon>
        <taxon>Lactobacillales</taxon>
        <taxon>Lactobacillaceae</taxon>
        <taxon>Schleiferilactobacillus</taxon>
    </lineage>
</organism>
<evidence type="ECO:0000313" key="8">
    <source>
        <dbReference type="Proteomes" id="UP001330016"/>
    </source>
</evidence>
<dbReference type="Pfam" id="PF08951">
    <property type="entry name" value="EntA_Immun"/>
    <property type="match status" value="1"/>
</dbReference>
<keyword evidence="8" id="KW-1185">Reference proteome</keyword>
<comment type="catalytic activity">
    <reaction evidence="3 5">
        <text>L-methionyl-[protein] + [thioredoxin]-disulfide + H2O = L-methionyl-(S)-S-oxide-[protein] + [thioredoxin]-dithiol</text>
        <dbReference type="Rhea" id="RHEA:14217"/>
        <dbReference type="Rhea" id="RHEA-COMP:10698"/>
        <dbReference type="Rhea" id="RHEA-COMP:10700"/>
        <dbReference type="Rhea" id="RHEA-COMP:12313"/>
        <dbReference type="Rhea" id="RHEA-COMP:12315"/>
        <dbReference type="ChEBI" id="CHEBI:15377"/>
        <dbReference type="ChEBI" id="CHEBI:16044"/>
        <dbReference type="ChEBI" id="CHEBI:29950"/>
        <dbReference type="ChEBI" id="CHEBI:44120"/>
        <dbReference type="ChEBI" id="CHEBI:50058"/>
        <dbReference type="EC" id="1.8.4.11"/>
    </reaction>
</comment>
<dbReference type="EC" id="1.8.4.11" evidence="5"/>
<dbReference type="Proteomes" id="UP001330016">
    <property type="component" value="Unassembled WGS sequence"/>
</dbReference>
<dbReference type="CDD" id="cd21059">
    <property type="entry name" value="LciA-like"/>
    <property type="match status" value="1"/>
</dbReference>
<comment type="similarity">
    <text evidence="1 5">Belongs to the MsrA Met sulfoxide reductase family.</text>
</comment>
<feature type="active site" evidence="5">
    <location>
        <position position="105"/>
    </location>
</feature>
<name>A0ABU7T2T4_9LACO</name>
<dbReference type="Gene3D" id="3.30.1060.10">
    <property type="entry name" value="Peptide methionine sulphoxide reductase MsrA"/>
    <property type="match status" value="1"/>
</dbReference>
<dbReference type="InterPro" id="IPR002569">
    <property type="entry name" value="Met_Sox_Rdtase_MsrA_dom"/>
</dbReference>
<sequence length="272" mass="31147">MAEQSTDALRDIYNLILNKGTRDWERQKLQQAKTEIETGAAIPATLERLEAVLRPLASRNNLTPAMTDFYARLTNDPLGDMAFDFTRHEAADLPYEDRAIFGGGCFWCMVEPFETMPGIVSVLSGYTGGHTAEPTYDQVLTQTTGHVEGVEIIFDTRVVTYAQLVALYWQLTDPTDAGGQFEDRGNEYRPVIFVRDAVQRKIAEQSKQALIASGKYRRPIVTVIEAASTFWPAENFHQQFYKKQPKRYRQIEKARQQYLTWQNLQGRLRRAR</sequence>
<dbReference type="RefSeq" id="WP_331244412.1">
    <property type="nucleotide sequence ID" value="NZ_JAQSGJ010000055.1"/>
</dbReference>
<dbReference type="PANTHER" id="PTHR43774">
    <property type="entry name" value="PEPTIDE METHIONINE SULFOXIDE REDUCTASE"/>
    <property type="match status" value="1"/>
</dbReference>
<dbReference type="HAMAP" id="MF_01401">
    <property type="entry name" value="MsrA"/>
    <property type="match status" value="1"/>
</dbReference>
<dbReference type="GO" id="GO:0008113">
    <property type="term" value="F:peptide-methionine (S)-S-oxide reductase activity"/>
    <property type="evidence" value="ECO:0007669"/>
    <property type="project" value="UniProtKB-EC"/>
</dbReference>
<dbReference type="NCBIfam" id="TIGR00401">
    <property type="entry name" value="msrA"/>
    <property type="match status" value="1"/>
</dbReference>
<comment type="function">
    <text evidence="5">Has an important function as a repair enzyme for proteins that have been inactivated by oxidation. Catalyzes the reversible oxidation-reduction of methionine sulfoxide in proteins to methionine.</text>
</comment>
<evidence type="ECO:0000313" key="7">
    <source>
        <dbReference type="EMBL" id="MEE6716905.1"/>
    </source>
</evidence>
<proteinExistence type="inferred from homology"/>
<dbReference type="SUPFAM" id="SSF55068">
    <property type="entry name" value="Peptide methionine sulfoxide reductase"/>
    <property type="match status" value="1"/>
</dbReference>
<dbReference type="InterPro" id="IPR036509">
    <property type="entry name" value="Met_Sox_Rdtase_MsrA_sf"/>
</dbReference>
<keyword evidence="2 5" id="KW-0560">Oxidoreductase</keyword>